<name>A0ABU0G664_9HYPH</name>
<evidence type="ECO:0000313" key="3">
    <source>
        <dbReference type="Proteomes" id="UP001238496"/>
    </source>
</evidence>
<dbReference type="RefSeq" id="WP_307371934.1">
    <property type="nucleotide sequence ID" value="NZ_JAUSUW010000004.1"/>
</dbReference>
<keyword evidence="3" id="KW-1185">Reference proteome</keyword>
<comment type="caution">
    <text evidence="2">The sequence shown here is derived from an EMBL/GenBank/DDBJ whole genome shotgun (WGS) entry which is preliminary data.</text>
</comment>
<dbReference type="EMBL" id="JAUSUW010000004">
    <property type="protein sequence ID" value="MDQ0420841.1"/>
    <property type="molecule type" value="Genomic_DNA"/>
</dbReference>
<gene>
    <name evidence="2" type="ORF">J2045_001865</name>
</gene>
<keyword evidence="1" id="KW-0472">Membrane</keyword>
<proteinExistence type="predicted"/>
<evidence type="ECO:0000313" key="2">
    <source>
        <dbReference type="EMBL" id="MDQ0420841.1"/>
    </source>
</evidence>
<dbReference type="Proteomes" id="UP001238496">
    <property type="component" value="Unassembled WGS sequence"/>
</dbReference>
<accession>A0ABU0G664</accession>
<protein>
    <recommendedName>
        <fullName evidence="4">NADH dehydrogenase subunit 4L</fullName>
    </recommendedName>
</protein>
<evidence type="ECO:0000256" key="1">
    <source>
        <dbReference type="SAM" id="Phobius"/>
    </source>
</evidence>
<feature type="transmembrane region" description="Helical" evidence="1">
    <location>
        <begin position="26"/>
        <end position="47"/>
    </location>
</feature>
<sequence length="74" mass="7838">MRVLVPLAVMYNGALAIINAHVMPLGFAHVALVEITLVGFFALATVYSSTANGMLFAASFPNVRIVAGLLPTRH</sequence>
<keyword evidence="1" id="KW-0812">Transmembrane</keyword>
<evidence type="ECO:0008006" key="4">
    <source>
        <dbReference type="Google" id="ProtNLM"/>
    </source>
</evidence>
<reference evidence="2 3" key="1">
    <citation type="submission" date="2023-07" db="EMBL/GenBank/DDBJ databases">
        <title>Genomic Encyclopedia of Type Strains, Phase IV (KMG-IV): sequencing the most valuable type-strain genomes for metagenomic binning, comparative biology and taxonomic classification.</title>
        <authorList>
            <person name="Goeker M."/>
        </authorList>
    </citation>
    <scope>NUCLEOTIDE SEQUENCE [LARGE SCALE GENOMIC DNA]</scope>
    <source>
        <strain evidence="2 3">DSM 1111</strain>
    </source>
</reference>
<keyword evidence="1" id="KW-1133">Transmembrane helix</keyword>
<organism evidence="2 3">
    <name type="scientific">Peteryoungia aggregata LMG 23059</name>
    <dbReference type="NCBI Taxonomy" id="1368425"/>
    <lineage>
        <taxon>Bacteria</taxon>
        <taxon>Pseudomonadati</taxon>
        <taxon>Pseudomonadota</taxon>
        <taxon>Alphaproteobacteria</taxon>
        <taxon>Hyphomicrobiales</taxon>
        <taxon>Rhizobiaceae</taxon>
        <taxon>Peteryoungia</taxon>
    </lineage>
</organism>